<dbReference type="Proteomes" id="UP000694892">
    <property type="component" value="Chromosome 2L"/>
</dbReference>
<gene>
    <name evidence="1" type="ORF">XELAEV_18011744mg</name>
</gene>
<evidence type="ECO:0000313" key="2">
    <source>
        <dbReference type="Proteomes" id="UP000694892"/>
    </source>
</evidence>
<accession>A0A974DMV6</accession>
<dbReference type="EMBL" id="CM004468">
    <property type="protein sequence ID" value="OCT94080.1"/>
    <property type="molecule type" value="Genomic_DNA"/>
</dbReference>
<reference evidence="2" key="1">
    <citation type="journal article" date="2016" name="Nature">
        <title>Genome evolution in the allotetraploid frog Xenopus laevis.</title>
        <authorList>
            <person name="Session A.M."/>
            <person name="Uno Y."/>
            <person name="Kwon T."/>
            <person name="Chapman J.A."/>
            <person name="Toyoda A."/>
            <person name="Takahashi S."/>
            <person name="Fukui A."/>
            <person name="Hikosaka A."/>
            <person name="Suzuki A."/>
            <person name="Kondo M."/>
            <person name="van Heeringen S.J."/>
            <person name="Quigley I."/>
            <person name="Heinz S."/>
            <person name="Ogino H."/>
            <person name="Ochi H."/>
            <person name="Hellsten U."/>
            <person name="Lyons J.B."/>
            <person name="Simakov O."/>
            <person name="Putnam N."/>
            <person name="Stites J."/>
            <person name="Kuroki Y."/>
            <person name="Tanaka T."/>
            <person name="Michiue T."/>
            <person name="Watanabe M."/>
            <person name="Bogdanovic O."/>
            <person name="Lister R."/>
            <person name="Georgiou G."/>
            <person name="Paranjpe S.S."/>
            <person name="van Kruijsbergen I."/>
            <person name="Shu S."/>
            <person name="Carlson J."/>
            <person name="Kinoshita T."/>
            <person name="Ohta Y."/>
            <person name="Mawaribuchi S."/>
            <person name="Jenkins J."/>
            <person name="Grimwood J."/>
            <person name="Schmutz J."/>
            <person name="Mitros T."/>
            <person name="Mozaffari S.V."/>
            <person name="Suzuki Y."/>
            <person name="Haramoto Y."/>
            <person name="Yamamoto T.S."/>
            <person name="Takagi C."/>
            <person name="Heald R."/>
            <person name="Miller K."/>
            <person name="Haudenschild C."/>
            <person name="Kitzman J."/>
            <person name="Nakayama T."/>
            <person name="Izutsu Y."/>
            <person name="Robert J."/>
            <person name="Fortriede J."/>
            <person name="Burns K."/>
            <person name="Lotay V."/>
            <person name="Karimi K."/>
            <person name="Yasuoka Y."/>
            <person name="Dichmann D.S."/>
            <person name="Flajnik M.F."/>
            <person name="Houston D.W."/>
            <person name="Shendure J."/>
            <person name="DuPasquier L."/>
            <person name="Vize P.D."/>
            <person name="Zorn A.M."/>
            <person name="Ito M."/>
            <person name="Marcotte E.M."/>
            <person name="Wallingford J.B."/>
            <person name="Ito Y."/>
            <person name="Asashima M."/>
            <person name="Ueno N."/>
            <person name="Matsuda Y."/>
            <person name="Veenstra G.J."/>
            <person name="Fujiyama A."/>
            <person name="Harland R.M."/>
            <person name="Taira M."/>
            <person name="Rokhsar D.S."/>
        </authorList>
    </citation>
    <scope>NUCLEOTIDE SEQUENCE [LARGE SCALE GENOMIC DNA]</scope>
    <source>
        <strain evidence="2">J</strain>
    </source>
</reference>
<organism evidence="1 2">
    <name type="scientific">Xenopus laevis</name>
    <name type="common">African clawed frog</name>
    <dbReference type="NCBI Taxonomy" id="8355"/>
    <lineage>
        <taxon>Eukaryota</taxon>
        <taxon>Metazoa</taxon>
        <taxon>Chordata</taxon>
        <taxon>Craniata</taxon>
        <taxon>Vertebrata</taxon>
        <taxon>Euteleostomi</taxon>
        <taxon>Amphibia</taxon>
        <taxon>Batrachia</taxon>
        <taxon>Anura</taxon>
        <taxon>Pipoidea</taxon>
        <taxon>Pipidae</taxon>
        <taxon>Xenopodinae</taxon>
        <taxon>Xenopus</taxon>
        <taxon>Xenopus</taxon>
    </lineage>
</organism>
<sequence>MFVQFLHLFCRQGDVPFSTRPCRELRTIISFRLGGCLHARSGGSGIILCSLLSLRSIDCSSIRIFA</sequence>
<dbReference type="AlphaFoldDB" id="A0A974DMV6"/>
<name>A0A974DMV6_XENLA</name>
<proteinExistence type="predicted"/>
<evidence type="ECO:0000313" key="1">
    <source>
        <dbReference type="EMBL" id="OCT94080.1"/>
    </source>
</evidence>
<protein>
    <submittedName>
        <fullName evidence="1">Uncharacterized protein</fullName>
    </submittedName>
</protein>